<reference evidence="2 3" key="1">
    <citation type="journal article" date="2017" name="BMC Genomics">
        <title>Genomic analysis of methanogenic archaea reveals a shift towards energy conservation.</title>
        <authorList>
            <person name="Gilmore S.P."/>
            <person name="Henske J.K."/>
            <person name="Sexton J.A."/>
            <person name="Solomon K.V."/>
            <person name="Seppala S."/>
            <person name="Yoo J.I."/>
            <person name="Huyett L.M."/>
            <person name="Pressman A."/>
            <person name="Cogan J.Z."/>
            <person name="Kivenson V."/>
            <person name="Peng X."/>
            <person name="Tan Y."/>
            <person name="Valentine D.L."/>
            <person name="O'Malley M.A."/>
        </authorList>
    </citation>
    <scope>NUCLEOTIDE SEQUENCE [LARGE SCALE GENOMIC DNA]</scope>
    <source>
        <strain evidence="2 3">M.o.H.</strain>
    </source>
</reference>
<feature type="domain" description="GAF" evidence="1">
    <location>
        <begin position="394"/>
        <end position="539"/>
    </location>
</feature>
<dbReference type="SMART" id="SM00065">
    <property type="entry name" value="GAF"/>
    <property type="match status" value="1"/>
</dbReference>
<dbReference type="Pfam" id="PF13185">
    <property type="entry name" value="GAF_2"/>
    <property type="match status" value="1"/>
</dbReference>
<sequence>MEELSNTERLIVSYIRFHPPEDCMLDKITRGTSRSRATVLKYLEILHAKGILDFKFVGRSKLWFLKQAIPEKPEIISEPVDLDIQETKELVSAASRLHALRSKELELKMLIDSPDALIFTVNMHMDIITFNNTFDTFFPAKKNLRDIISSEQINMIENLTRSLSLKDNITLEIDMMEKLDIYRPYKISMQPILDDNETVIGIVIIGEELSRSRRTKRELETLLSIAQAASSASSEEQLMEEATVSIKDIIPYEYCTIFLKDNGNIIPAYETSESTAELLPHVKGFIEKSMNTLEAKSAGNGDFYLENVKSVMEDMSISLMLSIPIIDEDSAIGSILLLTTLTSVSSVSIENVEMAADELSGYLKMQRLTSEKEEFANTLLAMNQISTVLNSTSNEDEMLEKAVKSTINSLGFEMGCIYLNDDKEELTLRVHRNLPEGLKNMCMAGMFKDLFSKTLEKQNLVYITSESEEYESLEPAVKANGIRTMLILPIKSGDNIIGLLNMGSRQIKHYNDISLENLSSIGLQLGLALEKSRLAIKLKVESNRDTHI</sequence>
<evidence type="ECO:0000313" key="3">
    <source>
        <dbReference type="Proteomes" id="UP000217784"/>
    </source>
</evidence>
<name>A0A2A2H8F9_METBR</name>
<dbReference type="Proteomes" id="UP000217784">
    <property type="component" value="Unassembled WGS sequence"/>
</dbReference>
<dbReference type="OrthoDB" id="110491at2157"/>
<proteinExistence type="predicted"/>
<organism evidence="2 3">
    <name type="scientific">Methanobacterium bryantii</name>
    <dbReference type="NCBI Taxonomy" id="2161"/>
    <lineage>
        <taxon>Archaea</taxon>
        <taxon>Methanobacteriati</taxon>
        <taxon>Methanobacteriota</taxon>
        <taxon>Methanomada group</taxon>
        <taxon>Methanobacteria</taxon>
        <taxon>Methanobacteriales</taxon>
        <taxon>Methanobacteriaceae</taxon>
        <taxon>Methanobacterium</taxon>
    </lineage>
</organism>
<comment type="caution">
    <text evidence="2">The sequence shown here is derived from an EMBL/GenBank/DDBJ whole genome shotgun (WGS) entry which is preliminary data.</text>
</comment>
<keyword evidence="3" id="KW-1185">Reference proteome</keyword>
<evidence type="ECO:0000259" key="1">
    <source>
        <dbReference type="SMART" id="SM00065"/>
    </source>
</evidence>
<gene>
    <name evidence="2" type="ORF">ASJ80_08655</name>
</gene>
<dbReference type="InterPro" id="IPR029016">
    <property type="entry name" value="GAF-like_dom_sf"/>
</dbReference>
<dbReference type="AlphaFoldDB" id="A0A2A2H8F9"/>
<dbReference type="EMBL" id="LMVM01000003">
    <property type="protein sequence ID" value="PAV05574.1"/>
    <property type="molecule type" value="Genomic_DNA"/>
</dbReference>
<dbReference type="Gene3D" id="3.30.450.40">
    <property type="match status" value="2"/>
</dbReference>
<dbReference type="Gene3D" id="3.30.450.20">
    <property type="entry name" value="PAS domain"/>
    <property type="match status" value="1"/>
</dbReference>
<dbReference type="SUPFAM" id="SSF55781">
    <property type="entry name" value="GAF domain-like"/>
    <property type="match status" value="2"/>
</dbReference>
<dbReference type="InterPro" id="IPR003018">
    <property type="entry name" value="GAF"/>
</dbReference>
<protein>
    <submittedName>
        <fullName evidence="2">Diguanylate cyclase</fullName>
    </submittedName>
</protein>
<accession>A0A2A2H8F9</accession>
<dbReference type="RefSeq" id="WP_069585729.1">
    <property type="nucleotide sequence ID" value="NZ_LMVM01000003.1"/>
</dbReference>
<evidence type="ECO:0000313" key="2">
    <source>
        <dbReference type="EMBL" id="PAV05574.1"/>
    </source>
</evidence>